<keyword evidence="3" id="KW-1185">Reference proteome</keyword>
<dbReference type="EMBL" id="RIBZ01000274">
    <property type="protein sequence ID" value="RNG21618.1"/>
    <property type="molecule type" value="Genomic_DNA"/>
</dbReference>
<evidence type="ECO:0000256" key="1">
    <source>
        <dbReference type="SAM" id="MobiDB-lite"/>
    </source>
</evidence>
<sequence length="336" mass="36555">MPRDQRLVQTAVIGSTESEIPVVLPMQAGEVTAFRRAHATDSFWCGRWLGGCGGRLIIKTYQDRICHFAHLSEPGRGPCRRASLGMDSADHLYIKQQILAWLAGQSITARASIPQDAERPGAEVLFEPDRHGCLRVLLGAQAAPSTAADSTQLVLGPHIPHNPYRLTVDGYVLRIRCDTDGIGRRVMIGTQTHEGTQWFGLDECRLAPWGLSTPAVEEVRRLRGTVRPLGVLAPRTELAGPTAVARPVATPQAHDDRVAALAALQKAIEADRSVSELRHHLTHAEAAVNGGASAAENELLRRATDLLLRKERGVGVSPPPAPARRRGRLSRPEHRP</sequence>
<feature type="non-terminal residue" evidence="2">
    <location>
        <position position="336"/>
    </location>
</feature>
<dbReference type="Proteomes" id="UP000275401">
    <property type="component" value="Unassembled WGS sequence"/>
</dbReference>
<protein>
    <submittedName>
        <fullName evidence="2">Uncharacterized protein</fullName>
    </submittedName>
</protein>
<reference evidence="2 3" key="1">
    <citation type="submission" date="2018-11" db="EMBL/GenBank/DDBJ databases">
        <title>The Potential of Streptomyces as Biocontrol Agents against the Tomato grey mould, Botrytis cinerea (Gray mold) Frontiers in Microbiology.</title>
        <authorList>
            <person name="Li D."/>
        </authorList>
    </citation>
    <scope>NUCLEOTIDE SEQUENCE [LARGE SCALE GENOMIC DNA]</scope>
    <source>
        <strain evidence="2 3">NEAU-LD23</strain>
    </source>
</reference>
<name>A0A3M8VUV2_9ACTN</name>
<proteinExistence type="predicted"/>
<gene>
    <name evidence="2" type="ORF">EEJ42_22510</name>
</gene>
<comment type="caution">
    <text evidence="2">The sequence shown here is derived from an EMBL/GenBank/DDBJ whole genome shotgun (WGS) entry which is preliminary data.</text>
</comment>
<organism evidence="2 3">
    <name type="scientific">Streptomyces botrytidirepellens</name>
    <dbReference type="NCBI Taxonomy" id="2486417"/>
    <lineage>
        <taxon>Bacteria</taxon>
        <taxon>Bacillati</taxon>
        <taxon>Actinomycetota</taxon>
        <taxon>Actinomycetes</taxon>
        <taxon>Kitasatosporales</taxon>
        <taxon>Streptomycetaceae</taxon>
        <taxon>Streptomyces</taxon>
    </lineage>
</organism>
<evidence type="ECO:0000313" key="2">
    <source>
        <dbReference type="EMBL" id="RNG21618.1"/>
    </source>
</evidence>
<feature type="region of interest" description="Disordered" evidence="1">
    <location>
        <begin position="308"/>
        <end position="336"/>
    </location>
</feature>
<evidence type="ECO:0000313" key="3">
    <source>
        <dbReference type="Proteomes" id="UP000275401"/>
    </source>
</evidence>
<accession>A0A3M8VUV2</accession>
<dbReference type="AlphaFoldDB" id="A0A3M8VUV2"/>
<dbReference type="RefSeq" id="WP_221179411.1">
    <property type="nucleotide sequence ID" value="NZ_RIBZ01000274.1"/>
</dbReference>